<organism evidence="1 2">
    <name type="scientific">Peribacillus simplex NBRC 15720 = DSM 1321</name>
    <dbReference type="NCBI Taxonomy" id="1349754"/>
    <lineage>
        <taxon>Bacteria</taxon>
        <taxon>Bacillati</taxon>
        <taxon>Bacillota</taxon>
        <taxon>Bacilli</taxon>
        <taxon>Bacillales</taxon>
        <taxon>Bacillaceae</taxon>
        <taxon>Peribacillus</taxon>
    </lineage>
</organism>
<proteinExistence type="predicted"/>
<reference evidence="1 2" key="1">
    <citation type="submission" date="2016-10" db="EMBL/GenBank/DDBJ databases">
        <title>The whole genome sequencing and assembly of Bacillus simplex DSM 1321 strain.</title>
        <authorList>
            <person name="Park M.-K."/>
            <person name="Lee Y.-J."/>
            <person name="Yi H."/>
            <person name="Bahn Y.-S."/>
            <person name="Kim J.F."/>
            <person name="Lee D.-W."/>
        </authorList>
    </citation>
    <scope>NUCLEOTIDE SEQUENCE [LARGE SCALE GENOMIC DNA]</scope>
    <source>
        <strain evidence="1 2">DSM 1321</strain>
    </source>
</reference>
<dbReference type="EMBL" id="CP017704">
    <property type="protein sequence ID" value="ASS93789.1"/>
    <property type="molecule type" value="Genomic_DNA"/>
</dbReference>
<dbReference type="GeneID" id="56472532"/>
<gene>
    <name evidence="1" type="ORF">BS1321_07275</name>
</gene>
<evidence type="ECO:0000313" key="2">
    <source>
        <dbReference type="Proteomes" id="UP000214618"/>
    </source>
</evidence>
<evidence type="ECO:0000313" key="1">
    <source>
        <dbReference type="EMBL" id="ASS93789.1"/>
    </source>
</evidence>
<accession>A0A223EEW1</accession>
<protein>
    <submittedName>
        <fullName evidence="1">Uncharacterized protein</fullName>
    </submittedName>
</protein>
<name>A0A223EEW1_9BACI</name>
<dbReference type="RefSeq" id="WP_063232400.1">
    <property type="nucleotide sequence ID" value="NZ_BCVO01000002.1"/>
</dbReference>
<sequence length="185" mass="20609">MALAGIINEEKYGTDARSANEMIERLTSIEWYSQVGVKCSEAEKKVNQFMSAIGVSEYKIKWISAAQVSEAISCLSFERSMLWEVLKELPDQLKEKIDASGSEKLLADIVDKVPDAVFHGAYKQAFNTFRDEKAIKFLVGHAMYISILACTAELACEENPFSFIVELLADGHLPLGPEGNTFYLL</sequence>
<dbReference type="Proteomes" id="UP000214618">
    <property type="component" value="Chromosome"/>
</dbReference>
<dbReference type="OrthoDB" id="2875988at2"/>
<dbReference type="AlphaFoldDB" id="A0A223EEW1"/>